<feature type="non-terminal residue" evidence="1">
    <location>
        <position position="87"/>
    </location>
</feature>
<evidence type="ECO:0000313" key="1">
    <source>
        <dbReference type="EMBL" id="CAE8648925.1"/>
    </source>
</evidence>
<protein>
    <submittedName>
        <fullName evidence="1">Uncharacterized protein</fullName>
    </submittedName>
</protein>
<accession>A0A813ID40</accession>
<proteinExistence type="predicted"/>
<dbReference type="EMBL" id="CAJNNW010007113">
    <property type="protein sequence ID" value="CAE8648925.1"/>
    <property type="molecule type" value="Genomic_DNA"/>
</dbReference>
<evidence type="ECO:0000313" key="2">
    <source>
        <dbReference type="Proteomes" id="UP000626109"/>
    </source>
</evidence>
<dbReference type="AlphaFoldDB" id="A0A813ID40"/>
<comment type="caution">
    <text evidence="1">The sequence shown here is derived from an EMBL/GenBank/DDBJ whole genome shotgun (WGS) entry which is preliminary data.</text>
</comment>
<gene>
    <name evidence="1" type="ORF">PGLA2088_LOCUS6996</name>
</gene>
<sequence length="87" mass="8960">LLLVEIEVSIGSDSVGLRKVRVPGTTRISELTQVLFRSIKERSLNPMGASEFASCRWSLPTSGAVGAFGAAGLKEGGGGVGKKADGQ</sequence>
<organism evidence="1 2">
    <name type="scientific">Polarella glacialis</name>
    <name type="common">Dinoflagellate</name>
    <dbReference type="NCBI Taxonomy" id="89957"/>
    <lineage>
        <taxon>Eukaryota</taxon>
        <taxon>Sar</taxon>
        <taxon>Alveolata</taxon>
        <taxon>Dinophyceae</taxon>
        <taxon>Suessiales</taxon>
        <taxon>Suessiaceae</taxon>
        <taxon>Polarella</taxon>
    </lineage>
</organism>
<feature type="non-terminal residue" evidence="1">
    <location>
        <position position="1"/>
    </location>
</feature>
<reference evidence="1" key="1">
    <citation type="submission" date="2021-02" db="EMBL/GenBank/DDBJ databases">
        <authorList>
            <person name="Dougan E. K."/>
            <person name="Rhodes N."/>
            <person name="Thang M."/>
            <person name="Chan C."/>
        </authorList>
    </citation>
    <scope>NUCLEOTIDE SEQUENCE</scope>
</reference>
<name>A0A813ID40_POLGL</name>
<dbReference type="Proteomes" id="UP000626109">
    <property type="component" value="Unassembled WGS sequence"/>
</dbReference>